<dbReference type="RefSeq" id="WP_092379705.1">
    <property type="nucleotide sequence ID" value="NZ_LT629797.1"/>
</dbReference>
<dbReference type="GO" id="GO:0009244">
    <property type="term" value="P:lipopolysaccharide core region biosynthetic process"/>
    <property type="evidence" value="ECO:0007669"/>
    <property type="project" value="UniProtKB-UniRule"/>
</dbReference>
<accession>A0A1H2N2K0</accession>
<dbReference type="InterPro" id="IPR017172">
    <property type="entry name" value="Lsacc_core_hep_kinase_RfaP"/>
</dbReference>
<dbReference type="EMBL" id="LT629797">
    <property type="protein sequence ID" value="SDU99602.1"/>
    <property type="molecule type" value="Genomic_DNA"/>
</dbReference>
<dbReference type="GO" id="GO:0005524">
    <property type="term" value="F:ATP binding"/>
    <property type="evidence" value="ECO:0007669"/>
    <property type="project" value="UniProtKB-UniRule"/>
</dbReference>
<evidence type="ECO:0000256" key="1">
    <source>
        <dbReference type="PIRNR" id="PIRNR037318"/>
    </source>
</evidence>
<proteinExistence type="inferred from homology"/>
<comment type="similarity">
    <text evidence="1">Belongs to the protein kinase superfamily. KdkA/rfaP family.</text>
</comment>
<keyword evidence="1" id="KW-0418">Kinase</keyword>
<organism evidence="3 4">
    <name type="scientific">Pseudomonas sihuiensis</name>
    <dbReference type="NCBI Taxonomy" id="1274359"/>
    <lineage>
        <taxon>Bacteria</taxon>
        <taxon>Pseudomonadati</taxon>
        <taxon>Pseudomonadota</taxon>
        <taxon>Gammaproteobacteria</taxon>
        <taxon>Pseudomonadales</taxon>
        <taxon>Pseudomonadaceae</taxon>
        <taxon>Pseudomonas</taxon>
    </lineage>
</organism>
<keyword evidence="1" id="KW-0448">Lipopolysaccharide biosynthesis</keyword>
<dbReference type="GO" id="GO:0016301">
    <property type="term" value="F:kinase activity"/>
    <property type="evidence" value="ECO:0007669"/>
    <property type="project" value="UniProtKB-UniRule"/>
</dbReference>
<evidence type="ECO:0000313" key="4">
    <source>
        <dbReference type="Proteomes" id="UP000198675"/>
    </source>
</evidence>
<reference evidence="4" key="1">
    <citation type="submission" date="2016-10" db="EMBL/GenBank/DDBJ databases">
        <authorList>
            <person name="Varghese N."/>
            <person name="Submissions S."/>
        </authorList>
    </citation>
    <scope>NUCLEOTIDE SEQUENCE [LARGE SCALE GENOMIC DNA]</scope>
    <source>
        <strain evidence="4">KCTC 32246</strain>
    </source>
</reference>
<gene>
    <name evidence="3" type="ORF">SAMN05216363_4550</name>
</gene>
<keyword evidence="1" id="KW-0067">ATP-binding</keyword>
<dbReference type="UniPathway" id="UPA00958"/>
<dbReference type="AlphaFoldDB" id="A0A1H2N2K0"/>
<keyword evidence="1" id="KW-0547">Nucleotide-binding</keyword>
<dbReference type="EC" id="2.7.1.-" evidence="1"/>
<protein>
    <recommendedName>
        <fullName evidence="1">Lipopolysaccharide core heptose(I) kinase</fullName>
        <ecNumber evidence="1">2.7.1.-</ecNumber>
    </recommendedName>
</protein>
<keyword evidence="1 3" id="KW-0808">Transferase</keyword>
<keyword evidence="4" id="KW-1185">Reference proteome</keyword>
<name>A0A1H2N2K0_9PSED</name>
<dbReference type="Pfam" id="PF06293">
    <property type="entry name" value="Kdo"/>
    <property type="match status" value="1"/>
</dbReference>
<comment type="function">
    <text evidence="1">Kinase involved in the biosynthesis of the core oligosaccharide region of lipopolysaccharide (LPS). Catalyzes the phosphorylation of heptose I (HepI), the first heptose added to the Kdo2-lipid A module.</text>
</comment>
<dbReference type="Proteomes" id="UP000198675">
    <property type="component" value="Chromosome I"/>
</dbReference>
<evidence type="ECO:0000256" key="2">
    <source>
        <dbReference type="PIRSR" id="PIRSR037318-50"/>
    </source>
</evidence>
<evidence type="ECO:0000313" key="3">
    <source>
        <dbReference type="EMBL" id="SDU99602.1"/>
    </source>
</evidence>
<dbReference type="InterPro" id="IPR011009">
    <property type="entry name" value="Kinase-like_dom_sf"/>
</dbReference>
<sequence>MKLMLAEPFKSLWAGRDAFEAVEALQGQVYRELEGRRTLRTEVDGRGYFVKIHRGIGWGEIAKNLLTAKAPVLGAAQEWRAIQRLTEVGVPTMTAVAYGEHGANPARQHSFIITEELAPTVDLEQLSLNWAQQPPKAALKWALIREVAQMTGNMHRAGVNHRDCYICHFLLHTDRPIQASDLHLSVIDLHRAQVRDTVPRRWRDKDLAALYFSVLDIGLTRRDKLRFLKSYFAAAGNERPLRQILREELALLLWLQRKADRLLVRYARKYAPGANHE</sequence>
<comment type="pathway">
    <text evidence="1">Bacterial outer membrane biogenesis; LPS core biosynthesis.</text>
</comment>
<feature type="active site" evidence="2">
    <location>
        <position position="163"/>
    </location>
</feature>
<dbReference type="NCBIfam" id="NF011703">
    <property type="entry name" value="PRK15123.1"/>
    <property type="match status" value="1"/>
</dbReference>
<dbReference type="PIRSF" id="PIRSF037318">
    <property type="entry name" value="RfaP"/>
    <property type="match status" value="1"/>
</dbReference>
<dbReference type="SUPFAM" id="SSF56112">
    <property type="entry name" value="Protein kinase-like (PK-like)"/>
    <property type="match status" value="1"/>
</dbReference>